<dbReference type="InterPro" id="IPR047122">
    <property type="entry name" value="Trans-enoyl_RdTase-like"/>
</dbReference>
<reference evidence="4 5" key="1">
    <citation type="submission" date="2018-05" db="EMBL/GenBank/DDBJ databases">
        <title>Genome sequencing and assembly of the regulated plant pathogen Lachnellula willkommii and related sister species for the development of diagnostic species identification markers.</title>
        <authorList>
            <person name="Giroux E."/>
            <person name="Bilodeau G."/>
        </authorList>
    </citation>
    <scope>NUCLEOTIDE SEQUENCE [LARGE SCALE GENOMIC DNA]</scope>
    <source>
        <strain evidence="4 5">CBS 160.35</strain>
    </source>
</reference>
<dbReference type="Gene3D" id="3.90.180.10">
    <property type="entry name" value="Medium-chain alcohol dehydrogenases, catalytic domain"/>
    <property type="match status" value="1"/>
</dbReference>
<dbReference type="OrthoDB" id="10257049at2759"/>
<dbReference type="InterPro" id="IPR052585">
    <property type="entry name" value="Lipid_raft_assoc_Zn_ADH"/>
</dbReference>
<dbReference type="CDD" id="cd08249">
    <property type="entry name" value="enoyl_reductase_like"/>
    <property type="match status" value="1"/>
</dbReference>
<dbReference type="Gene3D" id="3.40.50.720">
    <property type="entry name" value="NAD(P)-binding Rossmann-like Domain"/>
    <property type="match status" value="1"/>
</dbReference>
<comment type="caution">
    <text evidence="4">The sequence shown here is derived from an EMBL/GenBank/DDBJ whole genome shotgun (WGS) entry which is preliminary data.</text>
</comment>
<feature type="domain" description="Alcohol dehydrogenase-like N-terminal" evidence="3">
    <location>
        <begin position="94"/>
        <end position="158"/>
    </location>
</feature>
<gene>
    <name evidence="4" type="primary">lepG_1</name>
    <name evidence="4" type="ORF">LOCC1_G005263</name>
</gene>
<accession>A0A8H8RVU5</accession>
<dbReference type="Pfam" id="PF08240">
    <property type="entry name" value="ADH_N"/>
    <property type="match status" value="1"/>
</dbReference>
<dbReference type="AlphaFoldDB" id="A0A8H8RVU5"/>
<keyword evidence="5" id="KW-1185">Reference proteome</keyword>
<dbReference type="PANTHER" id="PTHR43482">
    <property type="entry name" value="PROTEIN AST1-RELATED"/>
    <property type="match status" value="1"/>
</dbReference>
<dbReference type="SUPFAM" id="SSF51735">
    <property type="entry name" value="NAD(P)-binding Rossmann-fold domains"/>
    <property type="match status" value="1"/>
</dbReference>
<dbReference type="SUPFAM" id="SSF50129">
    <property type="entry name" value="GroES-like"/>
    <property type="match status" value="1"/>
</dbReference>
<evidence type="ECO:0000313" key="5">
    <source>
        <dbReference type="Proteomes" id="UP000443090"/>
    </source>
</evidence>
<name>A0A8H8RVU5_9HELO</name>
<evidence type="ECO:0000256" key="1">
    <source>
        <dbReference type="ARBA" id="ARBA00008072"/>
    </source>
</evidence>
<dbReference type="Proteomes" id="UP000443090">
    <property type="component" value="Unassembled WGS sequence"/>
</dbReference>
<dbReference type="GO" id="GO:0016651">
    <property type="term" value="F:oxidoreductase activity, acting on NAD(P)H"/>
    <property type="evidence" value="ECO:0007669"/>
    <property type="project" value="InterPro"/>
</dbReference>
<dbReference type="InterPro" id="IPR036291">
    <property type="entry name" value="NAD(P)-bd_dom_sf"/>
</dbReference>
<evidence type="ECO:0000256" key="2">
    <source>
        <dbReference type="ARBA" id="ARBA00023002"/>
    </source>
</evidence>
<protein>
    <submittedName>
        <fullName evidence="4">Trans-enoyl reductase</fullName>
    </submittedName>
</protein>
<dbReference type="PANTHER" id="PTHR43482:SF2">
    <property type="entry name" value="ZINC-BINDING DEHYDROGENASE FAMILY, PUTATIVE (AFU_ORTHOLOGUE AFUA_3G15030)-RELATED"/>
    <property type="match status" value="1"/>
</dbReference>
<dbReference type="InterPro" id="IPR011032">
    <property type="entry name" value="GroES-like_sf"/>
</dbReference>
<dbReference type="InterPro" id="IPR013154">
    <property type="entry name" value="ADH-like_N"/>
</dbReference>
<evidence type="ECO:0000259" key="3">
    <source>
        <dbReference type="Pfam" id="PF08240"/>
    </source>
</evidence>
<sequence length="467" mass="50462">MATPISMYISQSLELLTPPKTPPADSEVKLFHNWPEPETEPDEVHFEIPWSNYVESADDADAFHVPHQNVLLLHGPKQKYQHTKEQPIPRLENDREMLVEVGVIGLNPIDWKAPDFGFGLPDLPCISGRDLAGKVVKAPKTRSRCGIGDNVLAISTDYRDSRKAAYQQYAAVSDFNACRLPGNISAEEAAPLGVAFVAAALALGICIGMDFVVANNGPRGPDLLRIVRSLSRDTLSRDIHKECFDGIGENERAKAGDWIVIWGGSSATGCCAVQLAKLAGLKVIAVIDVARSGERMLRHGADLLVDRLDEERAISIVKGITKGRLRFGLDTRGKDTAALLAEAMRAEKEGGGAGSRAHLVGLVGLPKSATQGVVYHSVPIKSFHEAPQIGEGMMIWLEKLLEQNLISTPEIEVADGGLEGINAALDRLRDGSVNGPRIVVPLRSYSRGRSASCVEASKISRDNHSIA</sequence>
<evidence type="ECO:0000313" key="4">
    <source>
        <dbReference type="EMBL" id="TVY42232.1"/>
    </source>
</evidence>
<organism evidence="4 5">
    <name type="scientific">Lachnellula occidentalis</name>
    <dbReference type="NCBI Taxonomy" id="215460"/>
    <lineage>
        <taxon>Eukaryota</taxon>
        <taxon>Fungi</taxon>
        <taxon>Dikarya</taxon>
        <taxon>Ascomycota</taxon>
        <taxon>Pezizomycotina</taxon>
        <taxon>Leotiomycetes</taxon>
        <taxon>Helotiales</taxon>
        <taxon>Lachnaceae</taxon>
        <taxon>Lachnellula</taxon>
    </lineage>
</organism>
<proteinExistence type="inferred from homology"/>
<comment type="similarity">
    <text evidence="1">Belongs to the zinc-containing alcohol dehydrogenase family.</text>
</comment>
<keyword evidence="2" id="KW-0560">Oxidoreductase</keyword>
<dbReference type="EMBL" id="QGMI01000342">
    <property type="protein sequence ID" value="TVY42232.1"/>
    <property type="molecule type" value="Genomic_DNA"/>
</dbReference>